<dbReference type="AlphaFoldDB" id="A0A927RBR7"/>
<keyword evidence="3" id="KW-1185">Reference proteome</keyword>
<feature type="compositionally biased region" description="Basic and acidic residues" evidence="1">
    <location>
        <begin position="463"/>
        <end position="478"/>
    </location>
</feature>
<evidence type="ECO:0000313" key="3">
    <source>
        <dbReference type="Proteomes" id="UP000638648"/>
    </source>
</evidence>
<reference evidence="2" key="1">
    <citation type="submission" date="2020-10" db="EMBL/GenBank/DDBJ databases">
        <title>Sequencing the genomes of 1000 actinobacteria strains.</title>
        <authorList>
            <person name="Klenk H.-P."/>
        </authorList>
    </citation>
    <scope>NUCLEOTIDE SEQUENCE</scope>
    <source>
        <strain evidence="2">DSM 45354</strain>
    </source>
</reference>
<proteinExistence type="predicted"/>
<protein>
    <submittedName>
        <fullName evidence="2">Uncharacterized protein</fullName>
    </submittedName>
</protein>
<dbReference type="Proteomes" id="UP000638648">
    <property type="component" value="Unassembled WGS sequence"/>
</dbReference>
<organism evidence="2 3">
    <name type="scientific">Actinopolymorpha pittospori</name>
    <dbReference type="NCBI Taxonomy" id="648752"/>
    <lineage>
        <taxon>Bacteria</taxon>
        <taxon>Bacillati</taxon>
        <taxon>Actinomycetota</taxon>
        <taxon>Actinomycetes</taxon>
        <taxon>Propionibacteriales</taxon>
        <taxon>Actinopolymorphaceae</taxon>
        <taxon>Actinopolymorpha</taxon>
    </lineage>
</organism>
<accession>A0A927RBR7</accession>
<dbReference type="RefSeq" id="WP_192752714.1">
    <property type="nucleotide sequence ID" value="NZ_BAABJL010000273.1"/>
</dbReference>
<name>A0A927RBR7_9ACTN</name>
<gene>
    <name evidence="2" type="ORF">HEB94_005912</name>
</gene>
<evidence type="ECO:0000256" key="1">
    <source>
        <dbReference type="SAM" id="MobiDB-lite"/>
    </source>
</evidence>
<sequence length="478" mass="52124">MSGGIRWAAGALDGVLGHGLGGGQSAAKAIAAAEAFASACDRQSGPNLRELYTVVCDDGVLDFIDPMVERLAELRPDMTALHTLGRWLATTASDRGAVKVGIAILGVTGLGRDVGVVRALGAHEEFTLYAAVAMTNGLAEPESELWALASAVDGWGRIHCVERLRNTKDPAIRSWILRQGFRNSIMDEYLAFIAATTGGLLDALLTEDVDRELLTAAGEILQALVSGGPAEDLDDYVSGADAVEAFLHHMNTRAETLVDLHTVGEIRSFLSRKDGWESRSAKGWTATRRETFEDRCDEILWREVWRDRITVGLLSDDQTEFWQAERAAQMWGIDTFHVHVEKIREDPLGSGWFQAWRQADGERAEQLVALARDLLPLKEIATGAADELGLGSDWAPHSALDWTLQALRDHVGVGGDLVLVGLDSPVTRNRNMSLQVLRDWPSWAWPADARVVVANLASSDPNEDARESAAEILSDRFD</sequence>
<comment type="caution">
    <text evidence="2">The sequence shown here is derived from an EMBL/GenBank/DDBJ whole genome shotgun (WGS) entry which is preliminary data.</text>
</comment>
<feature type="region of interest" description="Disordered" evidence="1">
    <location>
        <begin position="458"/>
        <end position="478"/>
    </location>
</feature>
<evidence type="ECO:0000313" key="2">
    <source>
        <dbReference type="EMBL" id="MBE1609064.1"/>
    </source>
</evidence>
<dbReference type="EMBL" id="JADBEM010000001">
    <property type="protein sequence ID" value="MBE1609064.1"/>
    <property type="molecule type" value="Genomic_DNA"/>
</dbReference>